<evidence type="ECO:0000313" key="1">
    <source>
        <dbReference type="EMBL" id="KAI4455567.1"/>
    </source>
</evidence>
<proteinExistence type="predicted"/>
<gene>
    <name evidence="1" type="ORF">MML48_9g00005867</name>
</gene>
<dbReference type="EMBL" id="CM043023">
    <property type="protein sequence ID" value="KAI4455567.1"/>
    <property type="molecule type" value="Genomic_DNA"/>
</dbReference>
<reference evidence="1" key="1">
    <citation type="submission" date="2022-04" db="EMBL/GenBank/DDBJ databases">
        <title>Chromosome-scale genome assembly of Holotrichia oblita Faldermann.</title>
        <authorList>
            <person name="Rongchong L."/>
        </authorList>
    </citation>
    <scope>NUCLEOTIDE SEQUENCE</scope>
    <source>
        <strain evidence="1">81SQS9</strain>
    </source>
</reference>
<dbReference type="Proteomes" id="UP001056778">
    <property type="component" value="Chromosome 9"/>
</dbReference>
<sequence>MTYQQNSSSTNQEECMNALTESEKFLTRYYKRLVTGGKGSRPVVILFPGNIQQYINKIIEIRKSTNLVPSDNPYLFGYPDTNHWARGDVAIRKFARNADIAHPDQITSNKLRKHIATVMQILNLNKEESEQFAQFMGQTEKMSVGHEACGFHDISDRFNVSISTVHCIIKRVTYFISGLSEEFINWPNLEKQEEIARYYITKRGFPQVIGIEYICHFTRACCVLHNMGKMEETELFTEPRLDGDLEVDLEPHQNVVDSAIGKALRNEICNQINSH</sequence>
<comment type="caution">
    <text evidence="1">The sequence shown here is derived from an EMBL/GenBank/DDBJ whole genome shotgun (WGS) entry which is preliminary data.</text>
</comment>
<evidence type="ECO:0000313" key="2">
    <source>
        <dbReference type="Proteomes" id="UP001056778"/>
    </source>
</evidence>
<organism evidence="1 2">
    <name type="scientific">Holotrichia oblita</name>
    <name type="common">Chafer beetle</name>
    <dbReference type="NCBI Taxonomy" id="644536"/>
    <lineage>
        <taxon>Eukaryota</taxon>
        <taxon>Metazoa</taxon>
        <taxon>Ecdysozoa</taxon>
        <taxon>Arthropoda</taxon>
        <taxon>Hexapoda</taxon>
        <taxon>Insecta</taxon>
        <taxon>Pterygota</taxon>
        <taxon>Neoptera</taxon>
        <taxon>Endopterygota</taxon>
        <taxon>Coleoptera</taxon>
        <taxon>Polyphaga</taxon>
        <taxon>Scarabaeiformia</taxon>
        <taxon>Scarabaeidae</taxon>
        <taxon>Melolonthinae</taxon>
        <taxon>Holotrichia</taxon>
    </lineage>
</organism>
<protein>
    <submittedName>
        <fullName evidence="1">Uncharacterized protein</fullName>
    </submittedName>
</protein>
<name>A0ACB9SP96_HOLOL</name>
<keyword evidence="2" id="KW-1185">Reference proteome</keyword>
<accession>A0ACB9SP96</accession>